<dbReference type="Proteomes" id="UP001652581">
    <property type="component" value="Chromosome 2"/>
</dbReference>
<dbReference type="InterPro" id="IPR003598">
    <property type="entry name" value="Ig_sub2"/>
</dbReference>
<dbReference type="SMART" id="SM00209">
    <property type="entry name" value="TSP1"/>
    <property type="match status" value="2"/>
</dbReference>
<keyword evidence="3 10" id="KW-0217">Developmental protein</keyword>
<evidence type="ECO:0000256" key="5">
    <source>
        <dbReference type="ARBA" id="ARBA00023136"/>
    </source>
</evidence>
<evidence type="ECO:0000256" key="11">
    <source>
        <dbReference type="SAM" id="SignalP"/>
    </source>
</evidence>
<evidence type="ECO:0000256" key="7">
    <source>
        <dbReference type="ARBA" id="ARBA00023170"/>
    </source>
</evidence>
<name>A0ABM5BJ35_VICPA</name>
<accession>A0ABM5BJ35</accession>
<dbReference type="Gene3D" id="2.20.100.10">
    <property type="entry name" value="Thrombospondin type-1 (TSP1) repeat"/>
    <property type="match status" value="2"/>
</dbReference>
<dbReference type="SUPFAM" id="SSF82895">
    <property type="entry name" value="TSP-1 type 1 repeat"/>
    <property type="match status" value="2"/>
</dbReference>
<dbReference type="PROSITE" id="PS51145">
    <property type="entry name" value="ZU5"/>
    <property type="match status" value="1"/>
</dbReference>
<dbReference type="SMART" id="SM00218">
    <property type="entry name" value="ZU5"/>
    <property type="match status" value="1"/>
</dbReference>
<evidence type="ECO:0000256" key="6">
    <source>
        <dbReference type="ARBA" id="ARBA00023157"/>
    </source>
</evidence>
<feature type="chain" id="PRO_5047436641" description="Netrin receptor UNC5" evidence="11">
    <location>
        <begin position="40"/>
        <end position="788"/>
    </location>
</feature>
<dbReference type="SUPFAM" id="SSF48726">
    <property type="entry name" value="Immunoglobulin"/>
    <property type="match status" value="2"/>
</dbReference>
<evidence type="ECO:0000259" key="12">
    <source>
        <dbReference type="PROSITE" id="PS50835"/>
    </source>
</evidence>
<dbReference type="Pfam" id="PF00791">
    <property type="entry name" value="ZU5"/>
    <property type="match status" value="1"/>
</dbReference>
<dbReference type="InterPro" id="IPR013098">
    <property type="entry name" value="Ig_I-set"/>
</dbReference>
<evidence type="ECO:0000256" key="10">
    <source>
        <dbReference type="RuleBase" id="RU367033"/>
    </source>
</evidence>
<keyword evidence="4 11" id="KW-0732">Signal</keyword>
<comment type="similarity">
    <text evidence="2 10">Belongs to the unc-5 family.</text>
</comment>
<dbReference type="Pfam" id="PF17217">
    <property type="entry name" value="UPA"/>
    <property type="match status" value="1"/>
</dbReference>
<evidence type="ECO:0000313" key="14">
    <source>
        <dbReference type="Proteomes" id="UP001652581"/>
    </source>
</evidence>
<evidence type="ECO:0000256" key="1">
    <source>
        <dbReference type="ARBA" id="ARBA00004479"/>
    </source>
</evidence>
<dbReference type="SMART" id="SM00409">
    <property type="entry name" value="IG"/>
    <property type="match status" value="1"/>
</dbReference>
<dbReference type="Pfam" id="PF07679">
    <property type="entry name" value="I-set"/>
    <property type="match status" value="1"/>
</dbReference>
<dbReference type="Pfam" id="PF25609">
    <property type="entry name" value="Unc5_NetrinR_N"/>
    <property type="match status" value="1"/>
</dbReference>
<reference evidence="15" key="2">
    <citation type="submission" date="2025-08" db="UniProtKB">
        <authorList>
            <consortium name="RefSeq"/>
        </authorList>
    </citation>
    <scope>IDENTIFICATION</scope>
</reference>
<keyword evidence="6" id="KW-1015">Disulfide bond</keyword>
<reference evidence="14" key="1">
    <citation type="submission" date="2025-05" db="UniProtKB">
        <authorList>
            <consortium name="RefSeq"/>
        </authorList>
    </citation>
    <scope>NUCLEOTIDE SEQUENCE [LARGE SCALE GENOMIC DNA]</scope>
</reference>
<dbReference type="GeneID" id="102531146"/>
<evidence type="ECO:0000256" key="3">
    <source>
        <dbReference type="ARBA" id="ARBA00022473"/>
    </source>
</evidence>
<dbReference type="InterPro" id="IPR033772">
    <property type="entry name" value="UPA"/>
</dbReference>
<comment type="subcellular location">
    <subcellularLocation>
        <location evidence="10">Cell membrane</location>
        <topology evidence="10">Single-pass type I membrane protein</topology>
    </subcellularLocation>
    <subcellularLocation>
        <location evidence="1">Membrane</location>
        <topology evidence="1">Single-pass type I membrane protein</topology>
    </subcellularLocation>
</comment>
<evidence type="ECO:0000256" key="2">
    <source>
        <dbReference type="ARBA" id="ARBA00009844"/>
    </source>
</evidence>
<keyword evidence="10" id="KW-0812">Transmembrane</keyword>
<dbReference type="PRINTS" id="PR01705">
    <property type="entry name" value="TSP1REPEAT"/>
</dbReference>
<evidence type="ECO:0000259" key="13">
    <source>
        <dbReference type="PROSITE" id="PS51145"/>
    </source>
</evidence>
<evidence type="ECO:0000256" key="4">
    <source>
        <dbReference type="ARBA" id="ARBA00022729"/>
    </source>
</evidence>
<dbReference type="InterPro" id="IPR057755">
    <property type="entry name" value="UNC5A-D-like_N"/>
</dbReference>
<proteinExistence type="inferred from homology"/>
<dbReference type="SMART" id="SM00408">
    <property type="entry name" value="IGc2"/>
    <property type="match status" value="1"/>
</dbReference>
<evidence type="ECO:0000313" key="15">
    <source>
        <dbReference type="RefSeq" id="XP_072796413.1"/>
    </source>
</evidence>
<dbReference type="InterPro" id="IPR007110">
    <property type="entry name" value="Ig-like_dom"/>
</dbReference>
<dbReference type="PROSITE" id="PS50835">
    <property type="entry name" value="IG_LIKE"/>
    <property type="match status" value="1"/>
</dbReference>
<feature type="domain" description="Ig-like" evidence="12">
    <location>
        <begin position="175"/>
        <end position="256"/>
    </location>
</feature>
<feature type="domain" description="ZU5" evidence="13">
    <location>
        <begin position="549"/>
        <end position="683"/>
    </location>
</feature>
<dbReference type="InterPro" id="IPR013783">
    <property type="entry name" value="Ig-like_fold"/>
</dbReference>
<dbReference type="PROSITE" id="PS50092">
    <property type="entry name" value="TSP1"/>
    <property type="match status" value="2"/>
</dbReference>
<organism evidence="14 15">
    <name type="scientific">Vicugna pacos</name>
    <name type="common">Alpaca</name>
    <name type="synonym">Lama pacos</name>
    <dbReference type="NCBI Taxonomy" id="30538"/>
    <lineage>
        <taxon>Eukaryota</taxon>
        <taxon>Metazoa</taxon>
        <taxon>Chordata</taxon>
        <taxon>Craniata</taxon>
        <taxon>Vertebrata</taxon>
        <taxon>Euteleostomi</taxon>
        <taxon>Mammalia</taxon>
        <taxon>Eutheria</taxon>
        <taxon>Laurasiatheria</taxon>
        <taxon>Artiodactyla</taxon>
        <taxon>Tylopoda</taxon>
        <taxon>Camelidae</taxon>
        <taxon>Vicugna</taxon>
    </lineage>
</organism>
<dbReference type="InterPro" id="IPR000884">
    <property type="entry name" value="TSP1_rpt"/>
</dbReference>
<dbReference type="InterPro" id="IPR000906">
    <property type="entry name" value="ZU5_dom"/>
</dbReference>
<gene>
    <name evidence="15" type="primary">UNC5C</name>
</gene>
<protein>
    <recommendedName>
        <fullName evidence="10">Netrin receptor UNC5</fullName>
    </recommendedName>
</protein>
<keyword evidence="7 10" id="KW-0675">Receptor</keyword>
<dbReference type="InterPro" id="IPR036383">
    <property type="entry name" value="TSP1_rpt_sf"/>
</dbReference>
<dbReference type="RefSeq" id="XP_072796413.1">
    <property type="nucleotide sequence ID" value="XM_072940312.1"/>
</dbReference>
<dbReference type="InterPro" id="IPR037936">
    <property type="entry name" value="UNC5A-D"/>
</dbReference>
<dbReference type="PANTHER" id="PTHR12582">
    <property type="entry name" value="NETRIN RECEPTOR UNC5"/>
    <property type="match status" value="1"/>
</dbReference>
<sequence length="788" mass="87119">MRKGLRATAARCGLGLGYVLQMLVLPALALLSASGTGSAAQDDDFFHELPETFPSDPPEPLPHFLIEPEEAYIVKNKPVNLYCKASPATQIYFKCNSEWVHQKDHIVDERVDETSGLIVREVSIEISRQQVEELFGPEDYWCQCVAWSSAGTTKSRKAYVRIAYLRKTFEQEPLGKEVSLEQEVLLQCRPPEGIPVAEVEWLKNEDIIDPVEDRNFYITIDHNLIIKQARLSDTANYTCVAKNIVAKRKSTTATVIVYVNGGWSTWTEWSVCNSRCGRGYQKRTRTCTNPAPLNGGAFCEGQSVQKIACTTLCPVDGRWTSWSKWSTCGTECTHWRRRECTAPAPKNGGKDCDGLVLQSKNCTDGLCMQSFIYPISTEQRTQNEYGFSSAPDSDDVALYVGIVIAVIVCLAISVVVALFVYRKNHRDFESDIIDSSALNGGFQPVNIKAARQDLLAVPPDLTSAAAMYRGPVYALHDVSDKIPMTNSPILDPLPNLKIKVYNTSGAVTPQDDLSEFASKLSPQMTQSLLENEALNLKNQSLARQTDPSCTAFGTFNSLGGHLIVPNSGVSLLIPAGAIPQGRVYEMYVTVHRKENMRPPMEDSQTLLTPVVSCGPPGALLTRPIILTMHHCADPSTEDWKIQLKNQAAQGQWEDIVVVGEENFTTPCYIQLDAEACHLLSENLGTYALVGQSTTKAAAKRLKLAIFGPLCCSSLEYSLRVYCLDDTQDALKEVLQLERQMGGQLLEEPKALHFKGSSHNLRLSIHDIAHSLWKSKLLAKYQGGLCMVV</sequence>
<keyword evidence="8" id="KW-0325">Glycoprotein</keyword>
<evidence type="ECO:0000256" key="9">
    <source>
        <dbReference type="ARBA" id="ARBA00023319"/>
    </source>
</evidence>
<keyword evidence="14" id="KW-1185">Reference proteome</keyword>
<keyword evidence="5 10" id="KW-0472">Membrane</keyword>
<dbReference type="Pfam" id="PF00090">
    <property type="entry name" value="TSP_1"/>
    <property type="match status" value="1"/>
</dbReference>
<comment type="function">
    <text evidence="10">Receptor for netrin required for axon guidance. Mediates axon repulsion of neuronal growth cones in the developing nervous system upon ligand binding.</text>
</comment>
<dbReference type="InterPro" id="IPR036179">
    <property type="entry name" value="Ig-like_dom_sf"/>
</dbReference>
<keyword evidence="9 10" id="KW-0393">Immunoglobulin domain</keyword>
<dbReference type="Gene3D" id="2.60.40.10">
    <property type="entry name" value="Immunoglobulins"/>
    <property type="match status" value="2"/>
</dbReference>
<dbReference type="InterPro" id="IPR003599">
    <property type="entry name" value="Ig_sub"/>
</dbReference>
<dbReference type="Gene3D" id="2.60.220.30">
    <property type="match status" value="1"/>
</dbReference>
<keyword evidence="10" id="KW-1133">Transmembrane helix</keyword>
<dbReference type="PANTHER" id="PTHR12582:SF7">
    <property type="entry name" value="NETRIN RECEPTOR UNC5C"/>
    <property type="match status" value="1"/>
</dbReference>
<feature type="transmembrane region" description="Helical" evidence="10">
    <location>
        <begin position="396"/>
        <end position="421"/>
    </location>
</feature>
<evidence type="ECO:0000256" key="8">
    <source>
        <dbReference type="ARBA" id="ARBA00023180"/>
    </source>
</evidence>
<feature type="signal peptide" evidence="11">
    <location>
        <begin position="1"/>
        <end position="39"/>
    </location>
</feature>